<reference evidence="2 3" key="1">
    <citation type="submission" date="2024-09" db="EMBL/GenBank/DDBJ databases">
        <authorList>
            <person name="Sun Q."/>
            <person name="Mori K."/>
        </authorList>
    </citation>
    <scope>NUCLEOTIDE SEQUENCE [LARGE SCALE GENOMIC DNA]</scope>
    <source>
        <strain evidence="2 3">TBRC 7907</strain>
    </source>
</reference>
<evidence type="ECO:0000256" key="1">
    <source>
        <dbReference type="SAM" id="Phobius"/>
    </source>
</evidence>
<evidence type="ECO:0000313" key="3">
    <source>
        <dbReference type="Proteomes" id="UP001589693"/>
    </source>
</evidence>
<evidence type="ECO:0008006" key="4">
    <source>
        <dbReference type="Google" id="ProtNLM"/>
    </source>
</evidence>
<protein>
    <recommendedName>
        <fullName evidence="4">PEGA domain-containing protein</fullName>
    </recommendedName>
</protein>
<keyword evidence="1" id="KW-0812">Transmembrane</keyword>
<evidence type="ECO:0000313" key="2">
    <source>
        <dbReference type="EMBL" id="MFB9908067.1"/>
    </source>
</evidence>
<gene>
    <name evidence="2" type="ORF">ACFFQA_29390</name>
</gene>
<accession>A0ABV6A4G8</accession>
<keyword evidence="3" id="KW-1185">Reference proteome</keyword>
<name>A0ABV6A4G8_9PSEU</name>
<organism evidence="2 3">
    <name type="scientific">Allokutzneria oryzae</name>
    <dbReference type="NCBI Taxonomy" id="1378989"/>
    <lineage>
        <taxon>Bacteria</taxon>
        <taxon>Bacillati</taxon>
        <taxon>Actinomycetota</taxon>
        <taxon>Actinomycetes</taxon>
        <taxon>Pseudonocardiales</taxon>
        <taxon>Pseudonocardiaceae</taxon>
        <taxon>Allokutzneria</taxon>
    </lineage>
</organism>
<dbReference type="EMBL" id="JBHLZU010000026">
    <property type="protein sequence ID" value="MFB9908067.1"/>
    <property type="molecule type" value="Genomic_DNA"/>
</dbReference>
<keyword evidence="1" id="KW-1133">Transmembrane helix</keyword>
<feature type="transmembrane region" description="Helical" evidence="1">
    <location>
        <begin position="117"/>
        <end position="136"/>
    </location>
</feature>
<proteinExistence type="predicted"/>
<comment type="caution">
    <text evidence="2">The sequence shown here is derived from an EMBL/GenBank/DDBJ whole genome shotgun (WGS) entry which is preliminary data.</text>
</comment>
<keyword evidence="1" id="KW-0472">Membrane</keyword>
<dbReference type="Proteomes" id="UP001589693">
    <property type="component" value="Unassembled WGS sequence"/>
</dbReference>
<sequence>MYQQPPHPQQMPPQPGFGRVLLDASFNPMNWFLYFIKPVVVVNGQGRQVEWGQLPIDLPAGQHNIEVHFPYFGKPRGVARATIPVQPGQQQPVHYRAPANMLLSGAMGPTRPATPGMASSLAILGVVTLVLLISFLV</sequence>
<dbReference type="RefSeq" id="WP_377859318.1">
    <property type="nucleotide sequence ID" value="NZ_JBHLZU010000026.1"/>
</dbReference>